<protein>
    <submittedName>
        <fullName evidence="1">Uncharacterized protein</fullName>
    </submittedName>
</protein>
<organism evidence="1 2">
    <name type="scientific">Candidatus Nitrosomaritimum aestuariumsis</name>
    <dbReference type="NCBI Taxonomy" id="3342354"/>
    <lineage>
        <taxon>Archaea</taxon>
        <taxon>Nitrososphaerota</taxon>
        <taxon>Nitrososphaeria</taxon>
        <taxon>Nitrosopumilales</taxon>
        <taxon>Nitrosopumilaceae</taxon>
        <taxon>Candidatus Nitrosomaritimum</taxon>
    </lineage>
</organism>
<evidence type="ECO:0000313" key="1">
    <source>
        <dbReference type="EMBL" id="MBA4452707.1"/>
    </source>
</evidence>
<accession>A0AC60VZR0</accession>
<gene>
    <name evidence="1" type="ORF">H2B03_06035</name>
</gene>
<dbReference type="EMBL" id="JACEMZ010000038">
    <property type="protein sequence ID" value="MBA4452707.1"/>
    <property type="molecule type" value="Genomic_DNA"/>
</dbReference>
<dbReference type="Proteomes" id="UP000559653">
    <property type="component" value="Unassembled WGS sequence"/>
</dbReference>
<name>A0AC60VZR0_9ARCH</name>
<proteinExistence type="predicted"/>
<comment type="caution">
    <text evidence="1">The sequence shown here is derived from an EMBL/GenBank/DDBJ whole genome shotgun (WGS) entry which is preliminary data.</text>
</comment>
<sequence>MALIPFLSDVFQDPIFSLFSVLGAFAIGLLQGIILGRAIMVRFPRLQNNVKKVSISLFVLFLANAILSVPRFASPEKIDWSSLSQATGSGEVASLIFLIFGINTGFLAVLAISVTIMTLVLLKLTHLRGYSKVFVIFFSLLILLFTVLSRFTDLTPSTFEVFLYFLYQLGLTIGILAGTVRKIKPKRPDLK</sequence>
<evidence type="ECO:0000313" key="2">
    <source>
        <dbReference type="Proteomes" id="UP000559653"/>
    </source>
</evidence>
<reference evidence="1 2" key="1">
    <citation type="journal article" date="2020" name="Appl. Environ. Microbiol.">
        <title>Genomic Characteristics of a Novel Species of Ammonia-Oxidizing Archaea from the Jiulong River Estuary.</title>
        <authorList>
            <person name="Zou D."/>
            <person name="Wan R."/>
            <person name="Han L."/>
            <person name="Xu M.N."/>
            <person name="Liu Y."/>
            <person name="Liu H."/>
            <person name="Kao S.J."/>
            <person name="Li M."/>
        </authorList>
    </citation>
    <scope>NUCLEOTIDE SEQUENCE [LARGE SCALE GENOMIC DNA]</scope>
    <source>
        <strain evidence="1">W1bin1</strain>
    </source>
</reference>